<evidence type="ECO:0000256" key="1">
    <source>
        <dbReference type="SAM" id="MobiDB-lite"/>
    </source>
</evidence>
<feature type="non-terminal residue" evidence="2">
    <location>
        <position position="1"/>
    </location>
</feature>
<name>A0AAV0ZFR5_VICFA</name>
<feature type="region of interest" description="Disordered" evidence="1">
    <location>
        <begin position="138"/>
        <end position="163"/>
    </location>
</feature>
<proteinExistence type="predicted"/>
<accession>A0AAV0ZFR5</accession>
<organism evidence="2 3">
    <name type="scientific">Vicia faba</name>
    <name type="common">Broad bean</name>
    <name type="synonym">Faba vulgaris</name>
    <dbReference type="NCBI Taxonomy" id="3906"/>
    <lineage>
        <taxon>Eukaryota</taxon>
        <taxon>Viridiplantae</taxon>
        <taxon>Streptophyta</taxon>
        <taxon>Embryophyta</taxon>
        <taxon>Tracheophyta</taxon>
        <taxon>Spermatophyta</taxon>
        <taxon>Magnoliopsida</taxon>
        <taxon>eudicotyledons</taxon>
        <taxon>Gunneridae</taxon>
        <taxon>Pentapetalae</taxon>
        <taxon>rosids</taxon>
        <taxon>fabids</taxon>
        <taxon>Fabales</taxon>
        <taxon>Fabaceae</taxon>
        <taxon>Papilionoideae</taxon>
        <taxon>50 kb inversion clade</taxon>
        <taxon>NPAAA clade</taxon>
        <taxon>Hologalegina</taxon>
        <taxon>IRL clade</taxon>
        <taxon>Fabeae</taxon>
        <taxon>Vicia</taxon>
    </lineage>
</organism>
<evidence type="ECO:0000313" key="3">
    <source>
        <dbReference type="Proteomes" id="UP001157006"/>
    </source>
</evidence>
<gene>
    <name evidence="2" type="ORF">VFH_II032520</name>
</gene>
<protein>
    <submittedName>
        <fullName evidence="2">Uncharacterized protein</fullName>
    </submittedName>
</protein>
<keyword evidence="3" id="KW-1185">Reference proteome</keyword>
<dbReference type="Proteomes" id="UP001157006">
    <property type="component" value="Chromosome 2"/>
</dbReference>
<reference evidence="2 3" key="1">
    <citation type="submission" date="2023-01" db="EMBL/GenBank/DDBJ databases">
        <authorList>
            <person name="Kreplak J."/>
        </authorList>
    </citation>
    <scope>NUCLEOTIDE SEQUENCE [LARGE SCALE GENOMIC DNA]</scope>
</reference>
<sequence length="186" mass="21363">VTKYFHYKIITIYTLLLHKKHAKITQTKTILLVCFMQNLPCLDKSCCCLLMLPKIVTKQAKLLIKTIPKLCKICQISSHATTHKFVQNIIFHSAYHPCKRQIEICIIHQENQSKQKPTNSPKPAITAMPKSVHKACNATPAPTENQSKIYNKRAPQKRQQKGSDEYTIIVHYSSCFPSIFRGTHLY</sequence>
<feature type="compositionally biased region" description="Basic residues" evidence="1">
    <location>
        <begin position="150"/>
        <end position="160"/>
    </location>
</feature>
<dbReference type="AlphaFoldDB" id="A0AAV0ZFR5"/>
<dbReference type="EMBL" id="OX451737">
    <property type="protein sequence ID" value="CAI8596378.1"/>
    <property type="molecule type" value="Genomic_DNA"/>
</dbReference>
<feature type="compositionally biased region" description="Polar residues" evidence="1">
    <location>
        <begin position="140"/>
        <end position="149"/>
    </location>
</feature>
<evidence type="ECO:0000313" key="2">
    <source>
        <dbReference type="EMBL" id="CAI8596378.1"/>
    </source>
</evidence>